<dbReference type="InterPro" id="IPR050194">
    <property type="entry name" value="Glycosyltransferase_grp1"/>
</dbReference>
<dbReference type="CDD" id="cd03801">
    <property type="entry name" value="GT4_PimA-like"/>
    <property type="match status" value="1"/>
</dbReference>
<dbReference type="InterPro" id="IPR028098">
    <property type="entry name" value="Glyco_trans_4-like_N"/>
</dbReference>
<dbReference type="SUPFAM" id="SSF53756">
    <property type="entry name" value="UDP-Glycosyltransferase/glycogen phosphorylase"/>
    <property type="match status" value="1"/>
</dbReference>
<keyword evidence="3" id="KW-0808">Transferase</keyword>
<sequence length="368" mass="40860">MIANAFVANGWDVDVTFAFDGPFVRQLADANFPVHVVPHRNWLRTSGVLRFLHNIYSETQASRAFLSYYRDKRPDLVYVNTLVSFAAARAARQAGIPVIWHIREMFAEENGELRWPAGWMKSVVRSIIQRSAARVIVNSCICRDTVLGADAGNTIILPNAVGRQFLVTRRPSVECRRMFGLPEAGFIIGVPGTIRPVKGHRFLFRSVERLLDDNPMVHIAVTGPTESKFARELIQEVQSGPAGGRVFFLGSVEDMVSFYHTCDLCCIPSESETFGRTAVEALATETPLVATAVGGLKEIVRHEQNGLSVASGDIHALSTSLERLSKDRQLCGRFTRAGRKDAVEKFSEDAYAKVLSKYVELTINESRT</sequence>
<dbReference type="Pfam" id="PF00534">
    <property type="entry name" value="Glycos_transf_1"/>
    <property type="match status" value="1"/>
</dbReference>
<evidence type="ECO:0000313" key="3">
    <source>
        <dbReference type="EMBL" id="TWU06948.1"/>
    </source>
</evidence>
<comment type="caution">
    <text evidence="3">The sequence shown here is derived from an EMBL/GenBank/DDBJ whole genome shotgun (WGS) entry which is preliminary data.</text>
</comment>
<dbReference type="EMBL" id="SJPP01000003">
    <property type="protein sequence ID" value="TWU06948.1"/>
    <property type="molecule type" value="Genomic_DNA"/>
</dbReference>
<keyword evidence="3" id="KW-0328">Glycosyltransferase</keyword>
<organism evidence="3 4">
    <name type="scientific">Symmachiella macrocystis</name>
    <dbReference type="NCBI Taxonomy" id="2527985"/>
    <lineage>
        <taxon>Bacteria</taxon>
        <taxon>Pseudomonadati</taxon>
        <taxon>Planctomycetota</taxon>
        <taxon>Planctomycetia</taxon>
        <taxon>Planctomycetales</taxon>
        <taxon>Planctomycetaceae</taxon>
        <taxon>Symmachiella</taxon>
    </lineage>
</organism>
<evidence type="ECO:0000259" key="1">
    <source>
        <dbReference type="Pfam" id="PF00534"/>
    </source>
</evidence>
<name>A0A5C6B4U2_9PLAN</name>
<dbReference type="Gene3D" id="3.40.50.2000">
    <property type="entry name" value="Glycogen Phosphorylase B"/>
    <property type="match status" value="2"/>
</dbReference>
<reference evidence="3 4" key="1">
    <citation type="submission" date="2019-02" db="EMBL/GenBank/DDBJ databases">
        <title>Deep-cultivation of Planctomycetes and their phenomic and genomic characterization uncovers novel biology.</title>
        <authorList>
            <person name="Wiegand S."/>
            <person name="Jogler M."/>
            <person name="Boedeker C."/>
            <person name="Pinto D."/>
            <person name="Vollmers J."/>
            <person name="Rivas-Marin E."/>
            <person name="Kohn T."/>
            <person name="Peeters S.H."/>
            <person name="Heuer A."/>
            <person name="Rast P."/>
            <person name="Oberbeckmann S."/>
            <person name="Bunk B."/>
            <person name="Jeske O."/>
            <person name="Meyerdierks A."/>
            <person name="Storesund J.E."/>
            <person name="Kallscheuer N."/>
            <person name="Luecker S."/>
            <person name="Lage O.M."/>
            <person name="Pohl T."/>
            <person name="Merkel B.J."/>
            <person name="Hornburger P."/>
            <person name="Mueller R.-W."/>
            <person name="Bruemmer F."/>
            <person name="Labrenz M."/>
            <person name="Spormann A.M."/>
            <person name="Op Den Camp H."/>
            <person name="Overmann J."/>
            <person name="Amann R."/>
            <person name="Jetten M.S.M."/>
            <person name="Mascher T."/>
            <person name="Medema M.H."/>
            <person name="Devos D.P."/>
            <person name="Kaster A.-K."/>
            <person name="Ovreas L."/>
            <person name="Rohde M."/>
            <person name="Galperin M.Y."/>
            <person name="Jogler C."/>
        </authorList>
    </citation>
    <scope>NUCLEOTIDE SEQUENCE [LARGE SCALE GENOMIC DNA]</scope>
    <source>
        <strain evidence="3 4">CA54</strain>
    </source>
</reference>
<dbReference type="PANTHER" id="PTHR45947:SF3">
    <property type="entry name" value="SULFOQUINOVOSYL TRANSFERASE SQD2"/>
    <property type="match status" value="1"/>
</dbReference>
<evidence type="ECO:0000313" key="4">
    <source>
        <dbReference type="Proteomes" id="UP000320735"/>
    </source>
</evidence>
<dbReference type="Pfam" id="PF13579">
    <property type="entry name" value="Glyco_trans_4_4"/>
    <property type="match status" value="1"/>
</dbReference>
<feature type="domain" description="Glycosyl transferase family 1" evidence="1">
    <location>
        <begin position="179"/>
        <end position="340"/>
    </location>
</feature>
<proteinExistence type="predicted"/>
<protein>
    <submittedName>
        <fullName evidence="3">D-inositol 3-phosphate glycosyltransferase</fullName>
        <ecNumber evidence="3">2.4.1.250</ecNumber>
    </submittedName>
</protein>
<dbReference type="Proteomes" id="UP000320735">
    <property type="component" value="Unassembled WGS sequence"/>
</dbReference>
<gene>
    <name evidence="3" type="primary">mshA_6</name>
    <name evidence="3" type="ORF">CA54_53520</name>
</gene>
<accession>A0A5C6B4U2</accession>
<dbReference type="AlphaFoldDB" id="A0A5C6B4U2"/>
<dbReference type="PANTHER" id="PTHR45947">
    <property type="entry name" value="SULFOQUINOVOSYL TRANSFERASE SQD2"/>
    <property type="match status" value="1"/>
</dbReference>
<keyword evidence="4" id="KW-1185">Reference proteome</keyword>
<evidence type="ECO:0000259" key="2">
    <source>
        <dbReference type="Pfam" id="PF13579"/>
    </source>
</evidence>
<feature type="domain" description="Glycosyltransferase subfamily 4-like N-terminal" evidence="2">
    <location>
        <begin position="2"/>
        <end position="159"/>
    </location>
</feature>
<dbReference type="GO" id="GO:0102710">
    <property type="term" value="F:D-inositol-3-phosphate glycosyltransferase activity"/>
    <property type="evidence" value="ECO:0007669"/>
    <property type="project" value="UniProtKB-EC"/>
</dbReference>
<dbReference type="EC" id="2.4.1.250" evidence="3"/>
<dbReference type="InterPro" id="IPR001296">
    <property type="entry name" value="Glyco_trans_1"/>
</dbReference>